<protein>
    <submittedName>
        <fullName evidence="2">DHH family phosphoesterase</fullName>
    </submittedName>
</protein>
<sequence length="395" mass="46633">MYKLLSHNDLDGVSCGILAKLAFGKEVHVRYNSVSGLDREVEWFLDKGDKNTFLIITDLSVNEENEKRLDDFFQKGGKLQLIDHHKTALHFNEYDWGQVLVEGEEGKLHSATSLLYEYLVLQNHLEPSETIAEYVELVRQYDTWEWEKNDNQEAQRLNALFYLISIDEFEDKMMERLLHSDHFQFDSFEQKILDMEETKTDRYIRRKRRELVQAEIEGYYAGIVYAESYHSELGNELGKDNPHLDYIVILNIGAKRAGFRTIHDHVDVSKVAGKFGGGGHAKASGCSLTEEAYRQFVLDTFQLEPLREDARRNRFNLKQSTFGSMYQDRTENLFFIYPVQDEKWQVKINERLMDEKFFSYEEAEMYLKRNYEAWLVRDDVFVHYLVDEVKKNRSN</sequence>
<dbReference type="InterPro" id="IPR058608">
    <property type="entry name" value="NrnB_C"/>
</dbReference>
<dbReference type="Proteomes" id="UP001597383">
    <property type="component" value="Unassembled WGS sequence"/>
</dbReference>
<evidence type="ECO:0000259" key="1">
    <source>
        <dbReference type="Pfam" id="PF26386"/>
    </source>
</evidence>
<dbReference type="Gene3D" id="3.10.310.30">
    <property type="match status" value="1"/>
</dbReference>
<dbReference type="InterPro" id="IPR052968">
    <property type="entry name" value="Nucleotide_metab_enz"/>
</dbReference>
<dbReference type="PANTHER" id="PTHR42146:SF1">
    <property type="entry name" value="OLIGORIBONUCLEASE NRNB"/>
    <property type="match status" value="1"/>
</dbReference>
<dbReference type="RefSeq" id="WP_377558472.1">
    <property type="nucleotide sequence ID" value="NZ_JBHUHQ010000039.1"/>
</dbReference>
<keyword evidence="3" id="KW-1185">Reference proteome</keyword>
<comment type="caution">
    <text evidence="2">The sequence shown here is derived from an EMBL/GenBank/DDBJ whole genome shotgun (WGS) entry which is preliminary data.</text>
</comment>
<dbReference type="Pfam" id="PF26386">
    <property type="entry name" value="NrnB_C"/>
    <property type="match status" value="1"/>
</dbReference>
<dbReference type="EMBL" id="JBHUHQ010000039">
    <property type="protein sequence ID" value="MFD2046495.1"/>
    <property type="molecule type" value="Genomic_DNA"/>
</dbReference>
<dbReference type="Gene3D" id="3.90.1640.10">
    <property type="entry name" value="inorganic pyrophosphatase (n-terminal core)"/>
    <property type="match status" value="1"/>
</dbReference>
<name>A0ABW4W6Z0_9BACI</name>
<dbReference type="PANTHER" id="PTHR42146">
    <property type="entry name" value="3',5'-CYCLIC-NUCLEOTIDE PHOSPHODIESTERASE"/>
    <property type="match status" value="1"/>
</dbReference>
<evidence type="ECO:0000313" key="2">
    <source>
        <dbReference type="EMBL" id="MFD2046495.1"/>
    </source>
</evidence>
<organism evidence="2 3">
    <name type="scientific">Ornithinibacillus salinisoli</name>
    <dbReference type="NCBI Taxonomy" id="1848459"/>
    <lineage>
        <taxon>Bacteria</taxon>
        <taxon>Bacillati</taxon>
        <taxon>Bacillota</taxon>
        <taxon>Bacilli</taxon>
        <taxon>Bacillales</taxon>
        <taxon>Bacillaceae</taxon>
        <taxon>Ornithinibacillus</taxon>
    </lineage>
</organism>
<reference evidence="3" key="1">
    <citation type="journal article" date="2019" name="Int. J. Syst. Evol. Microbiol.">
        <title>The Global Catalogue of Microorganisms (GCM) 10K type strain sequencing project: providing services to taxonomists for standard genome sequencing and annotation.</title>
        <authorList>
            <consortium name="The Broad Institute Genomics Platform"/>
            <consortium name="The Broad Institute Genome Sequencing Center for Infectious Disease"/>
            <person name="Wu L."/>
            <person name="Ma J."/>
        </authorList>
    </citation>
    <scope>NUCLEOTIDE SEQUENCE [LARGE SCALE GENOMIC DNA]</scope>
    <source>
        <strain evidence="3">R28</strain>
    </source>
</reference>
<evidence type="ECO:0000313" key="3">
    <source>
        <dbReference type="Proteomes" id="UP001597383"/>
    </source>
</evidence>
<dbReference type="SUPFAM" id="SSF64182">
    <property type="entry name" value="DHH phosphoesterases"/>
    <property type="match status" value="1"/>
</dbReference>
<feature type="domain" description="Oligoribonuclease NrnB C-terminal" evidence="1">
    <location>
        <begin position="323"/>
        <end position="393"/>
    </location>
</feature>
<dbReference type="InterPro" id="IPR038763">
    <property type="entry name" value="DHH_sf"/>
</dbReference>
<proteinExistence type="predicted"/>
<accession>A0ABW4W6Z0</accession>
<gene>
    <name evidence="2" type="ORF">ACFSJF_19695</name>
</gene>